<keyword evidence="2" id="KW-1185">Reference proteome</keyword>
<dbReference type="EMBL" id="JBCITK010000001">
    <property type="protein sequence ID" value="MEN0643344.1"/>
    <property type="molecule type" value="Genomic_DNA"/>
</dbReference>
<sequence>MLAELVSTSTGLNKRISAKYVTDEISKEKAKELIPELIENVKKDNQVVNLYLFEDLKQKKEYNCYCRVQWASENAMHVPPIKHDEIIAGDIFIDWISYHDAFKELIKEHENE</sequence>
<accession>A0ABU9VHM8</accession>
<reference evidence="1 2" key="1">
    <citation type="submission" date="2024-03" db="EMBL/GenBank/DDBJ databases">
        <title>Bacilli Hybrid Assemblies.</title>
        <authorList>
            <person name="Kovac J."/>
        </authorList>
    </citation>
    <scope>NUCLEOTIDE SEQUENCE [LARGE SCALE GENOMIC DNA]</scope>
    <source>
        <strain evidence="1 2">FSL R7-0666</strain>
    </source>
</reference>
<organism evidence="1 2">
    <name type="scientific">Alkalicoccobacillus gibsonii</name>
    <dbReference type="NCBI Taxonomy" id="79881"/>
    <lineage>
        <taxon>Bacteria</taxon>
        <taxon>Bacillati</taxon>
        <taxon>Bacillota</taxon>
        <taxon>Bacilli</taxon>
        <taxon>Bacillales</taxon>
        <taxon>Bacillaceae</taxon>
        <taxon>Alkalicoccobacillus</taxon>
    </lineage>
</organism>
<comment type="caution">
    <text evidence="1">The sequence shown here is derived from an EMBL/GenBank/DDBJ whole genome shotgun (WGS) entry which is preliminary data.</text>
</comment>
<dbReference type="Proteomes" id="UP001418796">
    <property type="component" value="Unassembled WGS sequence"/>
</dbReference>
<proteinExistence type="predicted"/>
<dbReference type="RefSeq" id="WP_343130283.1">
    <property type="nucleotide sequence ID" value="NZ_JBCITK010000001.1"/>
</dbReference>
<name>A0ABU9VHM8_9BACI</name>
<evidence type="ECO:0000313" key="1">
    <source>
        <dbReference type="EMBL" id="MEN0643344.1"/>
    </source>
</evidence>
<gene>
    <name evidence="1" type="ORF">MKY91_09325</name>
</gene>
<protein>
    <submittedName>
        <fullName evidence="1">Uncharacterized protein</fullName>
    </submittedName>
</protein>
<evidence type="ECO:0000313" key="2">
    <source>
        <dbReference type="Proteomes" id="UP001418796"/>
    </source>
</evidence>